<gene>
    <name evidence="1" type="ORF">A8C56_18895</name>
</gene>
<dbReference type="Proteomes" id="UP000077667">
    <property type="component" value="Chromosome"/>
</dbReference>
<keyword evidence="2" id="KW-1185">Reference proteome</keyword>
<evidence type="ECO:0000313" key="1">
    <source>
        <dbReference type="EMBL" id="ANH82771.1"/>
    </source>
</evidence>
<dbReference type="AlphaFoldDB" id="A0A1A9I7V1"/>
<reference evidence="1 2" key="1">
    <citation type="submission" date="2016-05" db="EMBL/GenBank/DDBJ databases">
        <title>Niabella ginsenosidivorans BS26 whole genome sequencing.</title>
        <authorList>
            <person name="Im W.T."/>
            <person name="Siddiqi M.Z."/>
        </authorList>
    </citation>
    <scope>NUCLEOTIDE SEQUENCE [LARGE SCALE GENOMIC DNA]</scope>
    <source>
        <strain evidence="1 2">BS26</strain>
    </source>
</reference>
<organism evidence="1 2">
    <name type="scientific">Niabella ginsenosidivorans</name>
    <dbReference type="NCBI Taxonomy" id="1176587"/>
    <lineage>
        <taxon>Bacteria</taxon>
        <taxon>Pseudomonadati</taxon>
        <taxon>Bacteroidota</taxon>
        <taxon>Chitinophagia</taxon>
        <taxon>Chitinophagales</taxon>
        <taxon>Chitinophagaceae</taxon>
        <taxon>Niabella</taxon>
    </lineage>
</organism>
<accession>A0A1A9I7V1</accession>
<evidence type="ECO:0000313" key="2">
    <source>
        <dbReference type="Proteomes" id="UP000077667"/>
    </source>
</evidence>
<protein>
    <submittedName>
        <fullName evidence="1">Uncharacterized protein</fullName>
    </submittedName>
</protein>
<name>A0A1A9I7V1_9BACT</name>
<dbReference type="KEGG" id="nia:A8C56_18895"/>
<sequence length="170" mass="19797">MCYCFEKQSFFFVMPGFLFVLQKQYGNDKSSYRHPAEEVEGSLNHRALQYFRDSPASLGSEHSDDESIIDPQCIIPSVIGNLFRHLFIAHLGPEIKQIPEQVRDIFRVTVKRFVISKNLICGYLCLNMAIREALELPRFLIQETPQECLLVFNTFPENENSEFLLNRFLL</sequence>
<dbReference type="EMBL" id="CP015772">
    <property type="protein sequence ID" value="ANH82771.1"/>
    <property type="molecule type" value="Genomic_DNA"/>
</dbReference>
<proteinExistence type="predicted"/>